<evidence type="ECO:0000259" key="12">
    <source>
        <dbReference type="Pfam" id="PF01636"/>
    </source>
</evidence>
<comment type="catalytic activity">
    <reaction evidence="11">
        <text>L-threonyl-[protein] + ATP = O-phospho-L-threonyl-[protein] + ADP + H(+)</text>
        <dbReference type="Rhea" id="RHEA:46608"/>
        <dbReference type="Rhea" id="RHEA-COMP:11060"/>
        <dbReference type="Rhea" id="RHEA-COMP:11605"/>
        <dbReference type="ChEBI" id="CHEBI:15378"/>
        <dbReference type="ChEBI" id="CHEBI:30013"/>
        <dbReference type="ChEBI" id="CHEBI:30616"/>
        <dbReference type="ChEBI" id="CHEBI:61977"/>
        <dbReference type="ChEBI" id="CHEBI:456216"/>
        <dbReference type="EC" id="2.7.11.1"/>
    </reaction>
</comment>
<evidence type="ECO:0000256" key="10">
    <source>
        <dbReference type="ARBA" id="ARBA00023016"/>
    </source>
</evidence>
<evidence type="ECO:0000256" key="8">
    <source>
        <dbReference type="ARBA" id="ARBA00022840"/>
    </source>
</evidence>
<dbReference type="Gene3D" id="1.20.1270.170">
    <property type="match status" value="1"/>
</dbReference>
<dbReference type="SUPFAM" id="SSF56112">
    <property type="entry name" value="Protein kinase-like (PK-like)"/>
    <property type="match status" value="1"/>
</dbReference>
<organism evidence="13 14">
    <name type="scientific">Terasakiispira papahanaumokuakeensis</name>
    <dbReference type="NCBI Taxonomy" id="197479"/>
    <lineage>
        <taxon>Bacteria</taxon>
        <taxon>Pseudomonadati</taxon>
        <taxon>Pseudomonadota</taxon>
        <taxon>Gammaproteobacteria</taxon>
        <taxon>Oceanospirillales</taxon>
        <taxon>Terasakiispira</taxon>
    </lineage>
</organism>
<proteinExistence type="inferred from homology"/>
<dbReference type="InterPro" id="IPR011009">
    <property type="entry name" value="Kinase-like_dom_sf"/>
</dbReference>
<keyword evidence="14" id="KW-1185">Reference proteome</keyword>
<dbReference type="EC" id="2.7.11.1" evidence="11"/>
<comment type="caution">
    <text evidence="13">The sequence shown here is derived from an EMBL/GenBank/DDBJ whole genome shotgun (WGS) entry which is preliminary data.</text>
</comment>
<feature type="active site" evidence="11">
    <location>
        <position position="225"/>
    </location>
</feature>
<reference evidence="13 14" key="1">
    <citation type="submission" date="2016-08" db="EMBL/GenBank/DDBJ databases">
        <authorList>
            <person name="Seilhamer J.J."/>
        </authorList>
    </citation>
    <scope>NUCLEOTIDE SEQUENCE [LARGE SCALE GENOMIC DNA]</scope>
    <source>
        <strain evidence="13 14">PH27A</strain>
    </source>
</reference>
<evidence type="ECO:0000256" key="5">
    <source>
        <dbReference type="ARBA" id="ARBA00022723"/>
    </source>
</evidence>
<feature type="domain" description="Aminoglycoside phosphotransferase" evidence="12">
    <location>
        <begin position="42"/>
        <end position="262"/>
    </location>
</feature>
<dbReference type="GO" id="GO:0005737">
    <property type="term" value="C:cytoplasm"/>
    <property type="evidence" value="ECO:0007669"/>
    <property type="project" value="UniProtKB-SubCell"/>
</dbReference>
<keyword evidence="3 11" id="KW-0597">Phosphoprotein</keyword>
<evidence type="ECO:0000256" key="11">
    <source>
        <dbReference type="HAMAP-Rule" id="MF_01497"/>
    </source>
</evidence>
<dbReference type="Proteomes" id="UP000094291">
    <property type="component" value="Unassembled WGS sequence"/>
</dbReference>
<comment type="function">
    <text evidence="11">A protein kinase that phosphorylates Ser and Thr residues. Probably acts to suppress the effects of stress linked to accumulation of reactive oxygen species. Probably involved in the extracytoplasmic stress response.</text>
</comment>
<evidence type="ECO:0000256" key="3">
    <source>
        <dbReference type="ARBA" id="ARBA00022553"/>
    </source>
</evidence>
<sequence length="336" mass="38261">MNTLHTPDQPSHPFATLSPDRVLDAVESLGAYSNGRCMALNSYENRVFQVGMEDAPTLIVKFYRPERWKTAQILEEHAFVATLAEAGAPVVAPISYQGQTLHEAEGFRFALYPQRPGQAPELDNPDHLFRLGEMMGRLHHIGGLQAYQHRPVLDVAQWGRPAREAVLTCPWLQGSQRTQYAELSDQLLARIEQIMAPFADQWIRLHGDAHVGNVLCRDDDMVLVDLDDSRMGPAIQDLWMLITGTTMAERREQLSELVEGYEQVCEFPRAQLGLVESLRTLRLIHHSGWIVQRWQDPAFPQAFPWVKAEGFWDQQLKLLSEQSQNLTLSMDRMLQV</sequence>
<keyword evidence="6 11" id="KW-0547">Nucleotide-binding</keyword>
<feature type="site" description="ATP" evidence="11">
    <location>
        <position position="42"/>
    </location>
</feature>
<dbReference type="PANTHER" id="PTHR39573">
    <property type="entry name" value="STRESS RESPONSE KINASE A"/>
    <property type="match status" value="1"/>
</dbReference>
<keyword evidence="10 11" id="KW-0346">Stress response</keyword>
<dbReference type="STRING" id="197479.BFW38_11415"/>
<comment type="subcellular location">
    <subcellularLocation>
        <location evidence="11">Cytoplasm</location>
    </subcellularLocation>
</comment>
<keyword evidence="2 11" id="KW-0723">Serine/threonine-protein kinase</keyword>
<keyword evidence="8 11" id="KW-0067">ATP-binding</keyword>
<keyword evidence="1 11" id="KW-0963">Cytoplasm</keyword>
<gene>
    <name evidence="11" type="primary">srkA</name>
    <name evidence="13" type="ORF">BFW38_11415</name>
</gene>
<dbReference type="PANTHER" id="PTHR39573:SF1">
    <property type="entry name" value="STRESS RESPONSE KINASE A"/>
    <property type="match status" value="1"/>
</dbReference>
<evidence type="ECO:0000256" key="6">
    <source>
        <dbReference type="ARBA" id="ARBA00022741"/>
    </source>
</evidence>
<keyword evidence="7 11" id="KW-0418">Kinase</keyword>
<evidence type="ECO:0000256" key="2">
    <source>
        <dbReference type="ARBA" id="ARBA00022527"/>
    </source>
</evidence>
<dbReference type="GO" id="GO:0005524">
    <property type="term" value="F:ATP binding"/>
    <property type="evidence" value="ECO:0007669"/>
    <property type="project" value="UniProtKB-UniRule"/>
</dbReference>
<comment type="catalytic activity">
    <reaction evidence="11">
        <text>L-seryl-[protein] + ATP = O-phospho-L-seryl-[protein] + ADP + H(+)</text>
        <dbReference type="Rhea" id="RHEA:17989"/>
        <dbReference type="Rhea" id="RHEA-COMP:9863"/>
        <dbReference type="Rhea" id="RHEA-COMP:11604"/>
        <dbReference type="ChEBI" id="CHEBI:15378"/>
        <dbReference type="ChEBI" id="CHEBI:29999"/>
        <dbReference type="ChEBI" id="CHEBI:30616"/>
        <dbReference type="ChEBI" id="CHEBI:83421"/>
        <dbReference type="ChEBI" id="CHEBI:456216"/>
        <dbReference type="EC" id="2.7.11.1"/>
    </reaction>
</comment>
<evidence type="ECO:0000313" key="13">
    <source>
        <dbReference type="EMBL" id="ODC04052.1"/>
    </source>
</evidence>
<dbReference type="GO" id="GO:0004674">
    <property type="term" value="F:protein serine/threonine kinase activity"/>
    <property type="evidence" value="ECO:0007669"/>
    <property type="project" value="UniProtKB-UniRule"/>
</dbReference>
<dbReference type="Gene3D" id="1.10.510.10">
    <property type="entry name" value="Transferase(Phosphotransferase) domain 1"/>
    <property type="match status" value="1"/>
</dbReference>
<keyword evidence="9 11" id="KW-0460">Magnesium</keyword>
<dbReference type="GO" id="GO:0000287">
    <property type="term" value="F:magnesium ion binding"/>
    <property type="evidence" value="ECO:0007669"/>
    <property type="project" value="UniProtKB-UniRule"/>
</dbReference>
<dbReference type="Pfam" id="PF01636">
    <property type="entry name" value="APH"/>
    <property type="match status" value="1"/>
</dbReference>
<feature type="binding site" evidence="11">
    <location>
        <position position="213"/>
    </location>
    <ligand>
        <name>Mg(2+)</name>
        <dbReference type="ChEBI" id="CHEBI:18420"/>
    </ligand>
</feature>
<keyword evidence="5 11" id="KW-0479">Metal-binding</keyword>
<comment type="cofactor">
    <cofactor evidence="11">
        <name>Mg(2+)</name>
        <dbReference type="ChEBI" id="CHEBI:18420"/>
    </cofactor>
</comment>
<dbReference type="InterPro" id="IPR032882">
    <property type="entry name" value="SrkA/RdoA"/>
</dbReference>
<dbReference type="EMBL" id="MDTQ01000001">
    <property type="protein sequence ID" value="ODC04052.1"/>
    <property type="molecule type" value="Genomic_DNA"/>
</dbReference>
<evidence type="ECO:0000256" key="7">
    <source>
        <dbReference type="ARBA" id="ARBA00022777"/>
    </source>
</evidence>
<feature type="active site" description="Proton acceptor" evidence="11">
    <location>
        <position position="208"/>
    </location>
</feature>
<dbReference type="InterPro" id="IPR002575">
    <property type="entry name" value="Aminoglycoside_PTrfase"/>
</dbReference>
<keyword evidence="4 11" id="KW-0808">Transferase</keyword>
<dbReference type="NCBIfam" id="NF008738">
    <property type="entry name" value="PRK11768.1"/>
    <property type="match status" value="1"/>
</dbReference>
<evidence type="ECO:0000256" key="1">
    <source>
        <dbReference type="ARBA" id="ARBA00022490"/>
    </source>
</evidence>
<comment type="subunit">
    <text evidence="11">Monomer.</text>
</comment>
<protein>
    <recommendedName>
        <fullName evidence="11">Stress response kinase A</fullName>
        <ecNumber evidence="11">2.7.11.1</ecNumber>
    </recommendedName>
    <alternativeName>
        <fullName evidence="11">Serine/threonine-protein kinase SrkA</fullName>
    </alternativeName>
</protein>
<evidence type="ECO:0000256" key="4">
    <source>
        <dbReference type="ARBA" id="ARBA00022679"/>
    </source>
</evidence>
<dbReference type="OrthoDB" id="5392197at2"/>
<evidence type="ECO:0000313" key="14">
    <source>
        <dbReference type="Proteomes" id="UP000094291"/>
    </source>
</evidence>
<comment type="similarity">
    <text evidence="11">Belongs to the SrkA/RdoA protein kinase family.</text>
</comment>
<accession>A0A1E2VB18</accession>
<name>A0A1E2VB18_9GAMM</name>
<dbReference type="RefSeq" id="WP_068998836.1">
    <property type="nucleotide sequence ID" value="NZ_MDTQ01000001.1"/>
</dbReference>
<feature type="binding site" evidence="11">
    <location>
        <position position="225"/>
    </location>
    <ligand>
        <name>Mg(2+)</name>
        <dbReference type="ChEBI" id="CHEBI:18420"/>
    </ligand>
</feature>
<dbReference type="AlphaFoldDB" id="A0A1E2VB18"/>
<dbReference type="HAMAP" id="MF_01497">
    <property type="entry name" value="SrkA_kinase"/>
    <property type="match status" value="1"/>
</dbReference>
<dbReference type="GO" id="GO:0106310">
    <property type="term" value="F:protein serine kinase activity"/>
    <property type="evidence" value="ECO:0007669"/>
    <property type="project" value="RHEA"/>
</dbReference>
<dbReference type="Gene3D" id="3.30.200.70">
    <property type="match status" value="1"/>
</dbReference>
<evidence type="ECO:0000256" key="9">
    <source>
        <dbReference type="ARBA" id="ARBA00022842"/>
    </source>
</evidence>